<organism evidence="1 2">
    <name type="scientific">Dreissena polymorpha</name>
    <name type="common">Zebra mussel</name>
    <name type="synonym">Mytilus polymorpha</name>
    <dbReference type="NCBI Taxonomy" id="45954"/>
    <lineage>
        <taxon>Eukaryota</taxon>
        <taxon>Metazoa</taxon>
        <taxon>Spiralia</taxon>
        <taxon>Lophotrochozoa</taxon>
        <taxon>Mollusca</taxon>
        <taxon>Bivalvia</taxon>
        <taxon>Autobranchia</taxon>
        <taxon>Heteroconchia</taxon>
        <taxon>Euheterodonta</taxon>
        <taxon>Imparidentia</taxon>
        <taxon>Neoheterodontei</taxon>
        <taxon>Myida</taxon>
        <taxon>Dreissenoidea</taxon>
        <taxon>Dreissenidae</taxon>
        <taxon>Dreissena</taxon>
    </lineage>
</organism>
<keyword evidence="2" id="KW-1185">Reference proteome</keyword>
<reference evidence="1" key="1">
    <citation type="journal article" date="2019" name="bioRxiv">
        <title>The Genome of the Zebra Mussel, Dreissena polymorpha: A Resource for Invasive Species Research.</title>
        <authorList>
            <person name="McCartney M.A."/>
            <person name="Auch B."/>
            <person name="Kono T."/>
            <person name="Mallez S."/>
            <person name="Zhang Y."/>
            <person name="Obille A."/>
            <person name="Becker A."/>
            <person name="Abrahante J.E."/>
            <person name="Garbe J."/>
            <person name="Badalamenti J.P."/>
            <person name="Herman A."/>
            <person name="Mangelson H."/>
            <person name="Liachko I."/>
            <person name="Sullivan S."/>
            <person name="Sone E.D."/>
            <person name="Koren S."/>
            <person name="Silverstein K.A.T."/>
            <person name="Beckman K.B."/>
            <person name="Gohl D.M."/>
        </authorList>
    </citation>
    <scope>NUCLEOTIDE SEQUENCE</scope>
    <source>
        <strain evidence="1">Duluth1</strain>
        <tissue evidence="1">Whole animal</tissue>
    </source>
</reference>
<dbReference type="EMBL" id="JAIWYP010000005">
    <property type="protein sequence ID" value="KAH3817879.1"/>
    <property type="molecule type" value="Genomic_DNA"/>
</dbReference>
<name>A0A9D4JPF1_DREPO</name>
<comment type="caution">
    <text evidence="1">The sequence shown here is derived from an EMBL/GenBank/DDBJ whole genome shotgun (WGS) entry which is preliminary data.</text>
</comment>
<gene>
    <name evidence="1" type="ORF">DPMN_119435</name>
</gene>
<accession>A0A9D4JPF1</accession>
<protein>
    <submittedName>
        <fullName evidence="1">Uncharacterized protein</fullName>
    </submittedName>
</protein>
<proteinExistence type="predicted"/>
<reference evidence="1" key="2">
    <citation type="submission" date="2020-11" db="EMBL/GenBank/DDBJ databases">
        <authorList>
            <person name="McCartney M.A."/>
            <person name="Auch B."/>
            <person name="Kono T."/>
            <person name="Mallez S."/>
            <person name="Becker A."/>
            <person name="Gohl D.M."/>
            <person name="Silverstein K.A.T."/>
            <person name="Koren S."/>
            <person name="Bechman K.B."/>
            <person name="Herman A."/>
            <person name="Abrahante J.E."/>
            <person name="Garbe J."/>
        </authorList>
    </citation>
    <scope>NUCLEOTIDE SEQUENCE</scope>
    <source>
        <strain evidence="1">Duluth1</strain>
        <tissue evidence="1">Whole animal</tissue>
    </source>
</reference>
<dbReference type="Proteomes" id="UP000828390">
    <property type="component" value="Unassembled WGS sequence"/>
</dbReference>
<sequence length="94" mass="10738">MTVVIHIKLTRINGLLMLVYCHLYSTMMSNTTFYTHIVPIYTKENLQAYKGLDAYNQFINGWVRERCAIVCGGNTVVSARAMHSQKLSETPLRP</sequence>
<evidence type="ECO:0000313" key="2">
    <source>
        <dbReference type="Proteomes" id="UP000828390"/>
    </source>
</evidence>
<dbReference type="AlphaFoldDB" id="A0A9D4JPF1"/>
<evidence type="ECO:0000313" key="1">
    <source>
        <dbReference type="EMBL" id="KAH3817879.1"/>
    </source>
</evidence>